<keyword evidence="2" id="KW-0560">Oxidoreductase</keyword>
<reference evidence="4" key="2">
    <citation type="submission" date="2025-09" db="UniProtKB">
        <authorList>
            <consortium name="Ensembl"/>
        </authorList>
    </citation>
    <scope>IDENTIFICATION</scope>
</reference>
<keyword evidence="1" id="KW-0521">NADP</keyword>
<evidence type="ECO:0000313" key="4">
    <source>
        <dbReference type="Ensembl" id="ENSSDAP00000010373.1"/>
    </source>
</evidence>
<dbReference type="InterPro" id="IPR020471">
    <property type="entry name" value="AKR"/>
</dbReference>
<dbReference type="Proteomes" id="UP000694422">
    <property type="component" value="Unplaced"/>
</dbReference>
<dbReference type="PANTHER" id="PTHR11732">
    <property type="entry name" value="ALDO/KETO REDUCTASE"/>
    <property type="match status" value="1"/>
</dbReference>
<dbReference type="Pfam" id="PF00248">
    <property type="entry name" value="Aldo_ket_red"/>
    <property type="match status" value="1"/>
</dbReference>
<sequence>MNSKHQYMELNDSHFIPGWGFGTYKPQEVPNSKTIEATKIAIEAGFHHIDCAYVYQVEEEVGLAVRSKIADGTVKREDIFYTSKDWPSPSGCPTLTAGSWR</sequence>
<evidence type="ECO:0000256" key="2">
    <source>
        <dbReference type="ARBA" id="ARBA00023002"/>
    </source>
</evidence>
<accession>A0A8C9PM57</accession>
<dbReference type="SUPFAM" id="SSF51430">
    <property type="entry name" value="NAD(P)-linked oxidoreductase"/>
    <property type="match status" value="1"/>
</dbReference>
<evidence type="ECO:0000259" key="3">
    <source>
        <dbReference type="Pfam" id="PF00248"/>
    </source>
</evidence>
<dbReference type="InterPro" id="IPR036812">
    <property type="entry name" value="NAD(P)_OxRdtase_dom_sf"/>
</dbReference>
<dbReference type="InterPro" id="IPR023210">
    <property type="entry name" value="NADP_OxRdtase_dom"/>
</dbReference>
<proteinExistence type="predicted"/>
<dbReference type="GO" id="GO:0016491">
    <property type="term" value="F:oxidoreductase activity"/>
    <property type="evidence" value="ECO:0007669"/>
    <property type="project" value="UniProtKB-KW"/>
</dbReference>
<evidence type="ECO:0000313" key="5">
    <source>
        <dbReference type="Proteomes" id="UP000694422"/>
    </source>
</evidence>
<name>A0A8C9PM57_SPEDA</name>
<dbReference type="Ensembl" id="ENSSDAT00000011779.1">
    <property type="protein sequence ID" value="ENSSDAP00000010373.1"/>
    <property type="gene ID" value="ENSSDAG00000009438.1"/>
</dbReference>
<protein>
    <recommendedName>
        <fullName evidence="3">NADP-dependent oxidoreductase domain-containing protein</fullName>
    </recommendedName>
</protein>
<evidence type="ECO:0000256" key="1">
    <source>
        <dbReference type="ARBA" id="ARBA00022857"/>
    </source>
</evidence>
<dbReference type="Gene3D" id="3.20.20.100">
    <property type="entry name" value="NADP-dependent oxidoreductase domain"/>
    <property type="match status" value="1"/>
</dbReference>
<organism evidence="4 5">
    <name type="scientific">Spermophilus dauricus</name>
    <name type="common">Daurian ground squirrel</name>
    <dbReference type="NCBI Taxonomy" id="99837"/>
    <lineage>
        <taxon>Eukaryota</taxon>
        <taxon>Metazoa</taxon>
        <taxon>Chordata</taxon>
        <taxon>Craniata</taxon>
        <taxon>Vertebrata</taxon>
        <taxon>Euteleostomi</taxon>
        <taxon>Mammalia</taxon>
        <taxon>Eutheria</taxon>
        <taxon>Euarchontoglires</taxon>
        <taxon>Glires</taxon>
        <taxon>Rodentia</taxon>
        <taxon>Sciuromorpha</taxon>
        <taxon>Sciuridae</taxon>
        <taxon>Xerinae</taxon>
        <taxon>Marmotini</taxon>
        <taxon>Spermophilus</taxon>
    </lineage>
</organism>
<feature type="domain" description="NADP-dependent oxidoreductase" evidence="3">
    <location>
        <begin position="20"/>
        <end position="85"/>
    </location>
</feature>
<keyword evidence="5" id="KW-1185">Reference proteome</keyword>
<dbReference type="AlphaFoldDB" id="A0A8C9PM57"/>
<reference evidence="4" key="1">
    <citation type="submission" date="2025-08" db="UniProtKB">
        <authorList>
            <consortium name="Ensembl"/>
        </authorList>
    </citation>
    <scope>IDENTIFICATION</scope>
</reference>